<reference evidence="2 4" key="2">
    <citation type="submission" date="2020-09" db="EMBL/GenBank/DDBJ databases">
        <title>Co-existence of a novel multidrug-resistance efflux pump with carbapenem resistance gene blaVIM-2 in one megaplasmid in Pseudomonas putida.</title>
        <authorList>
            <person name="Peng K."/>
            <person name="Li R."/>
        </authorList>
    </citation>
    <scope>NUCLEOTIDE SEQUENCE [LARGE SCALE GENOMIC DNA]</scope>
    <source>
        <strain evidence="2 4">ZXPA-20</strain>
        <plasmid evidence="2 4">pZXPA-20-602k</plasmid>
    </source>
</reference>
<dbReference type="EMBL" id="CP061724">
    <property type="protein sequence ID" value="QOD01524.1"/>
    <property type="molecule type" value="Genomic_DNA"/>
</dbReference>
<protein>
    <submittedName>
        <fullName evidence="1">Uncharacterized protein</fullName>
    </submittedName>
</protein>
<evidence type="ECO:0000313" key="2">
    <source>
        <dbReference type="EMBL" id="QOD01524.1"/>
    </source>
</evidence>
<reference evidence="1 3" key="1">
    <citation type="submission" date="2017-04" db="EMBL/GenBank/DDBJ databases">
        <title>Presence of VIM-2 positive Pseudomonas species in chickens and their surrounding environment.</title>
        <authorList>
            <person name="Zhang R."/>
        </authorList>
    </citation>
    <scope>NUCLEOTIDE SEQUENCE [LARGE SCALE GENOMIC DNA]</scope>
    <source>
        <strain evidence="1 3">DZ-C18</strain>
    </source>
</reference>
<dbReference type="AlphaFoldDB" id="A0A1X0ZNE9"/>
<dbReference type="Proteomes" id="UP000516786">
    <property type="component" value="Plasmid pZXPA-20-602k"/>
</dbReference>
<geneLocation type="plasmid" evidence="2 4">
    <name>pZXPA-20-602k</name>
</geneLocation>
<organism evidence="1 3">
    <name type="scientific">Pseudomonas putida</name>
    <name type="common">Arthrobacter siderocapsulatus</name>
    <dbReference type="NCBI Taxonomy" id="303"/>
    <lineage>
        <taxon>Bacteria</taxon>
        <taxon>Pseudomonadati</taxon>
        <taxon>Pseudomonadota</taxon>
        <taxon>Gammaproteobacteria</taxon>
        <taxon>Pseudomonadales</taxon>
        <taxon>Pseudomonadaceae</taxon>
        <taxon>Pseudomonas</taxon>
    </lineage>
</organism>
<proteinExistence type="predicted"/>
<evidence type="ECO:0000313" key="1">
    <source>
        <dbReference type="EMBL" id="ORL58797.1"/>
    </source>
</evidence>
<accession>A0A1X0ZNE9</accession>
<name>A0A1X0ZNE9_PSEPU</name>
<gene>
    <name evidence="1" type="ORF">B7H17_25040</name>
    <name evidence="2" type="ORF">ID616_30340</name>
</gene>
<dbReference type="EMBL" id="NBWC01000049">
    <property type="protein sequence ID" value="ORL58797.1"/>
    <property type="molecule type" value="Genomic_DNA"/>
</dbReference>
<evidence type="ECO:0000313" key="4">
    <source>
        <dbReference type="Proteomes" id="UP000516786"/>
    </source>
</evidence>
<sequence length="185" mass="21036">MSDDVQAVCIPRYVGQVPLTGRFYAAECIRCGWIGSSQALTDDCQCTREVDGRYCLGDTDEVGAGRLLGIIQALAAARDQVQRQPTIYQVRMKHKSDAEWREWGECSKEVYDDFYGHPESNKFGLMREVRALYADEGWSEVERLRTEVEKLTISHEAANAMPKRLQDENDTLREQLVNQAAADRQ</sequence>
<dbReference type="Proteomes" id="UP000193675">
    <property type="component" value="Unassembled WGS sequence"/>
</dbReference>
<evidence type="ECO:0000313" key="3">
    <source>
        <dbReference type="Proteomes" id="UP000193675"/>
    </source>
</evidence>
<keyword evidence="2" id="KW-0614">Plasmid</keyword>
<dbReference type="OrthoDB" id="6862195at2"/>
<dbReference type="RefSeq" id="WP_084851021.1">
    <property type="nucleotide sequence ID" value="NZ_CP061724.1"/>
</dbReference>